<dbReference type="PANTHER" id="PTHR43649:SF12">
    <property type="entry name" value="DIACETYLCHITOBIOSE BINDING PROTEIN DASA"/>
    <property type="match status" value="1"/>
</dbReference>
<dbReference type="PANTHER" id="PTHR43649">
    <property type="entry name" value="ARABINOSE-BINDING PROTEIN-RELATED"/>
    <property type="match status" value="1"/>
</dbReference>
<reference evidence="1" key="1">
    <citation type="journal article" date="2014" name="Front. Microbiol.">
        <title>High frequency of phylogenetically diverse reductive dehalogenase-homologous genes in deep subseafloor sedimentary metagenomes.</title>
        <authorList>
            <person name="Kawai M."/>
            <person name="Futagami T."/>
            <person name="Toyoda A."/>
            <person name="Takaki Y."/>
            <person name="Nishi S."/>
            <person name="Hori S."/>
            <person name="Arai W."/>
            <person name="Tsubouchi T."/>
            <person name="Morono Y."/>
            <person name="Uchiyama I."/>
            <person name="Ito T."/>
            <person name="Fujiyama A."/>
            <person name="Inagaki F."/>
            <person name="Takami H."/>
        </authorList>
    </citation>
    <scope>NUCLEOTIDE SEQUENCE</scope>
    <source>
        <strain evidence="1">Expedition CK06-06</strain>
    </source>
</reference>
<sequence>MDKWYNWGIPRYKGKIYGLMAYTGISGLWWNKTMFGEAGIDGPPENWDELVLYAQKLTAPPQQYGLGLNGNDLEALICIAPFIYENLGRVGRVDGKIQVNTAESVEAVQFVLDLINKYKVVPSFVTSDYKRVREMFAAARVAMSSEPGWAFPQILPSKPEGTEWGMALHPKGKVYGAVTGGWDTAFAITTNCKDKDLGWEFVKFMTGEESNYFWMSELPFYNTALK</sequence>
<dbReference type="InterPro" id="IPR050490">
    <property type="entry name" value="Bact_solute-bd_prot1"/>
</dbReference>
<dbReference type="EMBL" id="BARS01036384">
    <property type="protein sequence ID" value="GAG15006.1"/>
    <property type="molecule type" value="Genomic_DNA"/>
</dbReference>
<dbReference type="InterPro" id="IPR006059">
    <property type="entry name" value="SBP"/>
</dbReference>
<accession>X0WQQ2</accession>
<dbReference type="AlphaFoldDB" id="X0WQQ2"/>
<evidence type="ECO:0008006" key="2">
    <source>
        <dbReference type="Google" id="ProtNLM"/>
    </source>
</evidence>
<evidence type="ECO:0000313" key="1">
    <source>
        <dbReference type="EMBL" id="GAG15006.1"/>
    </source>
</evidence>
<dbReference type="Gene3D" id="3.40.190.10">
    <property type="entry name" value="Periplasmic binding protein-like II"/>
    <property type="match status" value="2"/>
</dbReference>
<gene>
    <name evidence="1" type="ORF">S01H1_55941</name>
</gene>
<proteinExistence type="predicted"/>
<comment type="caution">
    <text evidence="1">The sequence shown here is derived from an EMBL/GenBank/DDBJ whole genome shotgun (WGS) entry which is preliminary data.</text>
</comment>
<dbReference type="SUPFAM" id="SSF53850">
    <property type="entry name" value="Periplasmic binding protein-like II"/>
    <property type="match status" value="1"/>
</dbReference>
<dbReference type="Pfam" id="PF01547">
    <property type="entry name" value="SBP_bac_1"/>
    <property type="match status" value="1"/>
</dbReference>
<name>X0WQQ2_9ZZZZ</name>
<organism evidence="1">
    <name type="scientific">marine sediment metagenome</name>
    <dbReference type="NCBI Taxonomy" id="412755"/>
    <lineage>
        <taxon>unclassified sequences</taxon>
        <taxon>metagenomes</taxon>
        <taxon>ecological metagenomes</taxon>
    </lineage>
</organism>
<feature type="non-terminal residue" evidence="1">
    <location>
        <position position="226"/>
    </location>
</feature>
<protein>
    <recommendedName>
        <fullName evidence="2">Extracellular solute-binding protein</fullName>
    </recommendedName>
</protein>